<dbReference type="PANTHER" id="PTHR43673:SF10">
    <property type="entry name" value="NADH DEHYDROGENASE_NAD(P)H NITROREDUCTASE XCC3605-RELATED"/>
    <property type="match status" value="1"/>
</dbReference>
<keyword evidence="5" id="KW-1185">Reference proteome</keyword>
<dbReference type="AlphaFoldDB" id="A0A934I077"/>
<dbReference type="EMBL" id="JAEEGB010000026">
    <property type="protein sequence ID" value="MBI6874327.1"/>
    <property type="molecule type" value="Genomic_DNA"/>
</dbReference>
<accession>A0A934I077</accession>
<name>A0A934I077_9CLOT</name>
<evidence type="ECO:0000256" key="2">
    <source>
        <dbReference type="ARBA" id="ARBA00023002"/>
    </source>
</evidence>
<evidence type="ECO:0000259" key="3">
    <source>
        <dbReference type="Pfam" id="PF14512"/>
    </source>
</evidence>
<protein>
    <submittedName>
        <fullName evidence="4">Nitroreductase family protein</fullName>
    </submittedName>
</protein>
<dbReference type="SUPFAM" id="SSF55469">
    <property type="entry name" value="FMN-dependent nitroreductase-like"/>
    <property type="match status" value="1"/>
</dbReference>
<organism evidence="4 5">
    <name type="scientific">Clostridium aciditolerans</name>
    <dbReference type="NCBI Taxonomy" id="339861"/>
    <lineage>
        <taxon>Bacteria</taxon>
        <taxon>Bacillati</taxon>
        <taxon>Bacillota</taxon>
        <taxon>Clostridia</taxon>
        <taxon>Eubacteriales</taxon>
        <taxon>Clostridiaceae</taxon>
        <taxon>Clostridium</taxon>
    </lineage>
</organism>
<evidence type="ECO:0000256" key="1">
    <source>
        <dbReference type="ARBA" id="ARBA00007118"/>
    </source>
</evidence>
<dbReference type="Gene3D" id="3.40.109.10">
    <property type="entry name" value="NADH Oxidase"/>
    <property type="match status" value="1"/>
</dbReference>
<dbReference type="Gene3D" id="3.40.109.30">
    <property type="entry name" value="putative nitroreductase (tm1586), domain 2"/>
    <property type="match status" value="1"/>
</dbReference>
<dbReference type="Proteomes" id="UP000622687">
    <property type="component" value="Unassembled WGS sequence"/>
</dbReference>
<keyword evidence="2" id="KW-0560">Oxidoreductase</keyword>
<sequence>MRTYKEEPISQELRQKLINYIEHVKAPFNTKVRFKIIDMDNISSDVKLGTYGVIKGAKTFICSAVEKENRYEENLGYVFEKIILYATTLGLGTCWLGGTFKRGEFGKAMELKERESMPVITPIGYAKENRSLLDSLMVAVAGSKNRKDWNELFFDKSFDKAIKRDEVGKFKEAFEMVRIAPSASNKQPWRIVKNGNSFHFFIARNKGYGKALNFDIQRLDIGIAMCHFEATLKELEFLGKWNDDNPNLTTTENIEYIITYTVS</sequence>
<dbReference type="GO" id="GO:0016491">
    <property type="term" value="F:oxidoreductase activity"/>
    <property type="evidence" value="ECO:0007669"/>
    <property type="project" value="UniProtKB-KW"/>
</dbReference>
<reference evidence="4" key="1">
    <citation type="submission" date="2020-12" db="EMBL/GenBank/DDBJ databases">
        <title>Clostridium thailandense sp. nov., a novel acetogenic bacterium isolated from peat land soil in Thailand.</title>
        <authorList>
            <person name="Chaikitkaew S."/>
            <person name="Birkeland N.K."/>
        </authorList>
    </citation>
    <scope>NUCLEOTIDE SEQUENCE</scope>
    <source>
        <strain evidence="4">DSM 17425</strain>
    </source>
</reference>
<comment type="similarity">
    <text evidence="1">Belongs to the nitroreductase family.</text>
</comment>
<evidence type="ECO:0000313" key="5">
    <source>
        <dbReference type="Proteomes" id="UP000622687"/>
    </source>
</evidence>
<feature type="domain" description="Putative nitroreductase TM1586" evidence="3">
    <location>
        <begin position="1"/>
        <end position="230"/>
    </location>
</feature>
<dbReference type="PANTHER" id="PTHR43673">
    <property type="entry name" value="NAD(P)H NITROREDUCTASE YDGI-RELATED"/>
    <property type="match status" value="1"/>
</dbReference>
<gene>
    <name evidence="4" type="ORF">I6U51_16775</name>
</gene>
<proteinExistence type="inferred from homology"/>
<evidence type="ECO:0000313" key="4">
    <source>
        <dbReference type="EMBL" id="MBI6874327.1"/>
    </source>
</evidence>
<dbReference type="Pfam" id="PF14512">
    <property type="entry name" value="TM1586_NiRdase"/>
    <property type="match status" value="1"/>
</dbReference>
<comment type="caution">
    <text evidence="4">The sequence shown here is derived from an EMBL/GenBank/DDBJ whole genome shotgun (WGS) entry which is preliminary data.</text>
</comment>
<dbReference type="InterPro" id="IPR000415">
    <property type="entry name" value="Nitroreductase-like"/>
</dbReference>
<dbReference type="InterPro" id="IPR029478">
    <property type="entry name" value="TM1586_NiRdase"/>
</dbReference>